<dbReference type="PhylomeDB" id="A0A0D2WGS9"/>
<dbReference type="InterPro" id="IPR018788">
    <property type="entry name" value="Proteasome_assmbl_chp_3"/>
</dbReference>
<dbReference type="OrthoDB" id="5839at2759"/>
<reference evidence="2" key="1">
    <citation type="submission" date="2011-02" db="EMBL/GenBank/DDBJ databases">
        <title>The Genome Sequence of Capsaspora owczarzaki ATCC 30864.</title>
        <authorList>
            <person name="Russ C."/>
            <person name="Cuomo C."/>
            <person name="Burger G."/>
            <person name="Gray M.W."/>
            <person name="Holland P.W.H."/>
            <person name="King N."/>
            <person name="Lang F.B.F."/>
            <person name="Roger A.J."/>
            <person name="Ruiz-Trillo I."/>
            <person name="Young S.K."/>
            <person name="Zeng Q."/>
            <person name="Gargeya S."/>
            <person name="Alvarado L."/>
            <person name="Berlin A."/>
            <person name="Chapman S.B."/>
            <person name="Chen Z."/>
            <person name="Freedman E."/>
            <person name="Gellesch M."/>
            <person name="Goldberg J."/>
            <person name="Griggs A."/>
            <person name="Gujja S."/>
            <person name="Heilman E."/>
            <person name="Heiman D."/>
            <person name="Howarth C."/>
            <person name="Mehta T."/>
            <person name="Neiman D."/>
            <person name="Pearson M."/>
            <person name="Roberts A."/>
            <person name="Saif S."/>
            <person name="Shea T."/>
            <person name="Shenoy N."/>
            <person name="Sisk P."/>
            <person name="Stolte C."/>
            <person name="Sykes S."/>
            <person name="White J."/>
            <person name="Yandava C."/>
            <person name="Haas B."/>
            <person name="Nusbaum C."/>
            <person name="Birren B."/>
        </authorList>
    </citation>
    <scope>NUCLEOTIDE SEQUENCE</scope>
    <source>
        <strain evidence="2">ATCC 30864</strain>
    </source>
</reference>
<proteinExistence type="predicted"/>
<accession>A0A0D2WGS9</accession>
<dbReference type="Proteomes" id="UP000008743">
    <property type="component" value="Unassembled WGS sequence"/>
</dbReference>
<keyword evidence="2" id="KW-1185">Reference proteome</keyword>
<sequence length="93" mass="10172">MISDIGKIGTLIEAARDMKEDVNAAPTFSIRTLLGRRDDPVLQVYARRLIESIALAPVNTGSSRSLLLGIALQSNSPATLRAVVQQIEQQKLW</sequence>
<evidence type="ECO:0000313" key="2">
    <source>
        <dbReference type="Proteomes" id="UP000008743"/>
    </source>
</evidence>
<dbReference type="STRING" id="595528.A0A0D2WGS9"/>
<dbReference type="Pfam" id="PF10178">
    <property type="entry name" value="PAC3"/>
    <property type="match status" value="1"/>
</dbReference>
<dbReference type="InParanoid" id="A0A0D2WGS9"/>
<dbReference type="PANTHER" id="PTHR31051:SF1">
    <property type="entry name" value="PROTEASOME ASSEMBLY CHAPERONE 3"/>
    <property type="match status" value="1"/>
</dbReference>
<gene>
    <name evidence="1" type="ORF">CAOG_000264</name>
</gene>
<dbReference type="Gene3D" id="3.30.230.90">
    <property type="match status" value="1"/>
</dbReference>
<dbReference type="AlphaFoldDB" id="A0A0D2WGS9"/>
<dbReference type="InterPro" id="IPR053720">
    <property type="entry name" value="Psm_Assembly_Chaperone"/>
</dbReference>
<dbReference type="eggNOG" id="KOG4828">
    <property type="taxonomic scope" value="Eukaryota"/>
</dbReference>
<name>A0A0D2WGS9_CAPO3</name>
<dbReference type="PANTHER" id="PTHR31051">
    <property type="entry name" value="PROTEASOME ASSEMBLY CHAPERONE 3"/>
    <property type="match status" value="1"/>
</dbReference>
<organism evidence="1 2">
    <name type="scientific">Capsaspora owczarzaki (strain ATCC 30864)</name>
    <dbReference type="NCBI Taxonomy" id="595528"/>
    <lineage>
        <taxon>Eukaryota</taxon>
        <taxon>Filasterea</taxon>
        <taxon>Capsaspora</taxon>
    </lineage>
</organism>
<dbReference type="GO" id="GO:0043248">
    <property type="term" value="P:proteasome assembly"/>
    <property type="evidence" value="ECO:0007669"/>
    <property type="project" value="InterPro"/>
</dbReference>
<dbReference type="EMBL" id="KE346360">
    <property type="protein sequence ID" value="KJE88655.1"/>
    <property type="molecule type" value="Genomic_DNA"/>
</dbReference>
<protein>
    <submittedName>
        <fullName evidence="1">Uncharacterized protein</fullName>
    </submittedName>
</protein>
<dbReference type="RefSeq" id="XP_004365135.2">
    <property type="nucleotide sequence ID" value="XM_004365078.2"/>
</dbReference>
<evidence type="ECO:0000313" key="1">
    <source>
        <dbReference type="EMBL" id="KJE88655.1"/>
    </source>
</evidence>